<organism evidence="1 2">
    <name type="scientific">Petrolisthes manimaculis</name>
    <dbReference type="NCBI Taxonomy" id="1843537"/>
    <lineage>
        <taxon>Eukaryota</taxon>
        <taxon>Metazoa</taxon>
        <taxon>Ecdysozoa</taxon>
        <taxon>Arthropoda</taxon>
        <taxon>Crustacea</taxon>
        <taxon>Multicrustacea</taxon>
        <taxon>Malacostraca</taxon>
        <taxon>Eumalacostraca</taxon>
        <taxon>Eucarida</taxon>
        <taxon>Decapoda</taxon>
        <taxon>Pleocyemata</taxon>
        <taxon>Anomura</taxon>
        <taxon>Galatheoidea</taxon>
        <taxon>Porcellanidae</taxon>
        <taxon>Petrolisthes</taxon>
    </lineage>
</organism>
<reference evidence="1" key="1">
    <citation type="submission" date="2023-11" db="EMBL/GenBank/DDBJ databases">
        <title>Genome assemblies of two species of porcelain crab, Petrolisthes cinctipes and Petrolisthes manimaculis (Anomura: Porcellanidae).</title>
        <authorList>
            <person name="Angst P."/>
        </authorList>
    </citation>
    <scope>NUCLEOTIDE SEQUENCE</scope>
    <source>
        <strain evidence="1">PB745_02</strain>
        <tissue evidence="1">Gill</tissue>
    </source>
</reference>
<name>A0AAE1Q0M7_9EUCA</name>
<protein>
    <submittedName>
        <fullName evidence="1">Uncharacterized protein</fullName>
    </submittedName>
</protein>
<dbReference type="AlphaFoldDB" id="A0AAE1Q0M7"/>
<evidence type="ECO:0000313" key="2">
    <source>
        <dbReference type="Proteomes" id="UP001292094"/>
    </source>
</evidence>
<feature type="non-terminal residue" evidence="1">
    <location>
        <position position="1"/>
    </location>
</feature>
<accession>A0AAE1Q0M7</accession>
<sequence>TITREYSYECSSHLPGSRYHIDCFHVIAVQLGYDSSLEQARHMTGDCRSERRVFPQAPRYGRGKELSSMKP</sequence>
<comment type="caution">
    <text evidence="1">The sequence shown here is derived from an EMBL/GenBank/DDBJ whole genome shotgun (WGS) entry which is preliminary data.</text>
</comment>
<evidence type="ECO:0000313" key="1">
    <source>
        <dbReference type="EMBL" id="KAK4316332.1"/>
    </source>
</evidence>
<gene>
    <name evidence="1" type="ORF">Pmani_012462</name>
</gene>
<dbReference type="Proteomes" id="UP001292094">
    <property type="component" value="Unassembled WGS sequence"/>
</dbReference>
<keyword evidence="2" id="KW-1185">Reference proteome</keyword>
<dbReference type="EMBL" id="JAWZYT010001027">
    <property type="protein sequence ID" value="KAK4316332.1"/>
    <property type="molecule type" value="Genomic_DNA"/>
</dbReference>
<proteinExistence type="predicted"/>